<accession>A0A221SQZ6</accession>
<keyword evidence="2" id="KW-0808">Transferase</keyword>
<keyword evidence="2" id="KW-0934">Plastid</keyword>
<dbReference type="EMBL" id="MF120265">
    <property type="protein sequence ID" value="ASN78963.1"/>
    <property type="molecule type" value="Genomic_DNA"/>
</dbReference>
<feature type="region of interest" description="Disordered" evidence="1">
    <location>
        <begin position="202"/>
        <end position="231"/>
    </location>
</feature>
<dbReference type="GO" id="GO:0016740">
    <property type="term" value="F:transferase activity"/>
    <property type="evidence" value="ECO:0007669"/>
    <property type="project" value="UniProtKB-KW"/>
</dbReference>
<proteinExistence type="predicted"/>
<protein>
    <submittedName>
        <fullName evidence="2">Acetyl-CoA carboxylase carboxyltransferase beta subunit</fullName>
    </submittedName>
</protein>
<dbReference type="GeneID" id="33867381"/>
<feature type="compositionally biased region" description="Basic and acidic residues" evidence="1">
    <location>
        <begin position="215"/>
        <end position="231"/>
    </location>
</feature>
<reference evidence="2" key="1">
    <citation type="journal article" date="2017" name="New Phytol.">
        <title>On the brink: the highly reduced plastomes of nonphotosynthetic Ericaceae.</title>
        <authorList>
            <person name="Braukmann T.W.A."/>
            <person name="Broe M.B."/>
            <person name="Stefanovic S."/>
            <person name="Freudenstein J.V."/>
        </authorList>
    </citation>
    <scope>NUCLEOTIDE SEQUENCE</scope>
    <source>
        <strain evidence="2">Florida</strain>
    </source>
</reference>
<dbReference type="RefSeq" id="YP_009413620.1">
    <property type="nucleotide sequence ID" value="NC_035582.1"/>
</dbReference>
<dbReference type="AlphaFoldDB" id="A0A221SQZ6"/>
<sequence>MYIIKYFNKLKMQHMDINKLMETIGLFNCLFISNYNTVKLIKTNFRTNFKNSDNAERWERPDRTSKRKKLDLENVALTMRKKSIESIHSYAKKNTKIKEELEQHLLYVDKKKNKLNERKQQRALETLKDESEERELNKFQANIQQLHRQIINNIAQENEEIKNMDQENEEIKNMDQENEEIKNMERGIEDERDRFEQNPIDTEEEINPENEEEKDMYQEERVKREKERDNFEEERAKFEQEKMNRFVNKIQIEVFEKIKKIRKKGESDKSEIEQKLKEIVNKFEEERSRFKLDLYILEKSEEKLEEDKSKFEQEKKEMEERWFTEHEFRCLEEEKYLLQAEKSRLKEEKEKFEEENRFDPNSFYLIDNLLKDYEDDLGDYEDDLGDYEDDLGDYEYYKKEKSGNSKPEQGYKKINGEIYSLNAKRDRLKYFYVIDLGDGIYRNFSDELDSLTDSKIWLELRKNIYALNLYIFERKQARFKSKVDIFEQYINDIRENLERRYKGNI</sequence>
<feature type="compositionally biased region" description="Acidic residues" evidence="1">
    <location>
        <begin position="202"/>
        <end position="214"/>
    </location>
</feature>
<evidence type="ECO:0000256" key="1">
    <source>
        <dbReference type="SAM" id="MobiDB-lite"/>
    </source>
</evidence>
<organism evidence="2">
    <name type="scientific">Monotropa uniflora</name>
    <name type="common">Indian pipe</name>
    <name type="synonym">Monotropa brittonii</name>
    <dbReference type="NCBI Taxonomy" id="50148"/>
    <lineage>
        <taxon>Eukaryota</taxon>
        <taxon>Viridiplantae</taxon>
        <taxon>Streptophyta</taxon>
        <taxon>Embryophyta</taxon>
        <taxon>Tracheophyta</taxon>
        <taxon>Spermatophyta</taxon>
        <taxon>Magnoliopsida</taxon>
        <taxon>eudicotyledons</taxon>
        <taxon>Gunneridae</taxon>
        <taxon>Pentapetalae</taxon>
        <taxon>asterids</taxon>
        <taxon>Ericales</taxon>
        <taxon>Ericaceae</taxon>
        <taxon>Pyroloideae</taxon>
        <taxon>Monotropeae</taxon>
        <taxon>Monotropa</taxon>
    </lineage>
</organism>
<evidence type="ECO:0000313" key="2">
    <source>
        <dbReference type="EMBL" id="ASN78963.1"/>
    </source>
</evidence>
<name>A0A221SQZ6_MONUN</name>
<gene>
    <name evidence="2" type="primary">accD</name>
</gene>
<geneLocation type="plastid" evidence="2"/>